<dbReference type="KEGG" id="odi:ODI_R1805"/>
<dbReference type="EMBL" id="FLRC01000016">
    <property type="protein sequence ID" value="SBT25280.1"/>
    <property type="molecule type" value="Genomic_DNA"/>
</dbReference>
<dbReference type="OrthoDB" id="5171643at2"/>
<comment type="similarity">
    <text evidence="1">Belongs to the UPF0065 (bug) family.</text>
</comment>
<evidence type="ECO:0000313" key="5">
    <source>
        <dbReference type="Proteomes" id="UP000078558"/>
    </source>
</evidence>
<sequence>MSLIKKAILGACLIGAPALGWTADSNFPNREIRYIVPWNAGGSNDIAARALQQILSESGINMVVENAPGATGAIGLTKVANAPADGYVLGMGTSSTLAQIAQKMTPLRNEQFTHIARVSIDPLMLLVPKDGPADVDAFLAHMKANPGKVSIGTPGTNNLNHIFAEMTARAAGVGYVNVPYPGGSRVIADLSGKQIEAAVLKPSESRGQIDAGYVKPLAVFDTQRLKVLPDVPTFKEAGHDAFPYGPLVQMAYVVAPAGIPEPVRQRLIEAFRKAIQSPKFLAFADQNGFVVDDLTGDALEKEIQAVQGALNEVGSKVFKQSSKPQ</sequence>
<dbReference type="STRING" id="1851544.ODI_01595"/>
<dbReference type="CDD" id="cd07012">
    <property type="entry name" value="PBP2_Bug_TTT"/>
    <property type="match status" value="1"/>
</dbReference>
<organism evidence="3 5">
    <name type="scientific">Orrella dioscoreae</name>
    <dbReference type="NCBI Taxonomy" id="1851544"/>
    <lineage>
        <taxon>Bacteria</taxon>
        <taxon>Pseudomonadati</taxon>
        <taxon>Pseudomonadota</taxon>
        <taxon>Betaproteobacteria</taxon>
        <taxon>Burkholderiales</taxon>
        <taxon>Alcaligenaceae</taxon>
        <taxon>Orrella</taxon>
    </lineage>
</organism>
<accession>A0A1C3K192</accession>
<protein>
    <submittedName>
        <fullName evidence="3">Putative exported protein</fullName>
    </submittedName>
</protein>
<dbReference type="PANTHER" id="PTHR42928">
    <property type="entry name" value="TRICARBOXYLATE-BINDING PROTEIN"/>
    <property type="match status" value="1"/>
</dbReference>
<evidence type="ECO:0000313" key="3">
    <source>
        <dbReference type="EMBL" id="SBT25280.1"/>
    </source>
</evidence>
<dbReference type="InterPro" id="IPR005064">
    <property type="entry name" value="BUG"/>
</dbReference>
<dbReference type="SUPFAM" id="SSF53850">
    <property type="entry name" value="Periplasmic binding protein-like II"/>
    <property type="match status" value="1"/>
</dbReference>
<dbReference type="Proteomes" id="UP000078558">
    <property type="component" value="Chromosome I"/>
</dbReference>
<keyword evidence="2" id="KW-0732">Signal</keyword>
<evidence type="ECO:0000256" key="2">
    <source>
        <dbReference type="SAM" id="SignalP"/>
    </source>
</evidence>
<dbReference type="PIRSF" id="PIRSF017082">
    <property type="entry name" value="YflP"/>
    <property type="match status" value="1"/>
</dbReference>
<dbReference type="Pfam" id="PF03401">
    <property type="entry name" value="TctC"/>
    <property type="match status" value="1"/>
</dbReference>
<reference evidence="4 5" key="2">
    <citation type="submission" date="2017-08" db="EMBL/GenBank/DDBJ databases">
        <authorList>
            <person name="de Groot N.N."/>
        </authorList>
    </citation>
    <scope>NUCLEOTIDE SEQUENCE [LARGE SCALE GENOMIC DNA]</scope>
    <source>
        <strain evidence="4">Orrdi1</strain>
    </source>
</reference>
<proteinExistence type="inferred from homology"/>
<evidence type="ECO:0000313" key="4">
    <source>
        <dbReference type="EMBL" id="SOE49042.1"/>
    </source>
</evidence>
<name>A0A1C3K192_9BURK</name>
<gene>
    <name evidence="3" type="ORF">ODI_01595</name>
    <name evidence="4" type="ORF">ODI_R1805</name>
</gene>
<reference evidence="3 5" key="1">
    <citation type="submission" date="2016-06" db="EMBL/GenBank/DDBJ databases">
        <authorList>
            <person name="Kjaerup R.B."/>
            <person name="Dalgaard T.S."/>
            <person name="Juul-Madsen H.R."/>
        </authorList>
    </citation>
    <scope>NUCLEOTIDE SEQUENCE [LARGE SCALE GENOMIC DNA]</scope>
    <source>
        <strain evidence="3">Orrdi1</strain>
    </source>
</reference>
<dbReference type="PANTHER" id="PTHR42928:SF5">
    <property type="entry name" value="BLR1237 PROTEIN"/>
    <property type="match status" value="1"/>
</dbReference>
<dbReference type="Gene3D" id="3.40.190.10">
    <property type="entry name" value="Periplasmic binding protein-like II"/>
    <property type="match status" value="1"/>
</dbReference>
<dbReference type="InterPro" id="IPR042100">
    <property type="entry name" value="Bug_dom1"/>
</dbReference>
<dbReference type="EMBL" id="LT907988">
    <property type="protein sequence ID" value="SOE49042.1"/>
    <property type="molecule type" value="Genomic_DNA"/>
</dbReference>
<keyword evidence="5" id="KW-1185">Reference proteome</keyword>
<dbReference type="AlphaFoldDB" id="A0A1C3K192"/>
<evidence type="ECO:0000256" key="1">
    <source>
        <dbReference type="ARBA" id="ARBA00006987"/>
    </source>
</evidence>
<feature type="signal peptide" evidence="2">
    <location>
        <begin position="1"/>
        <end position="22"/>
    </location>
</feature>
<feature type="chain" id="PRO_5015062529" evidence="2">
    <location>
        <begin position="23"/>
        <end position="325"/>
    </location>
</feature>
<dbReference type="RefSeq" id="WP_067752932.1">
    <property type="nucleotide sequence ID" value="NZ_LT907988.1"/>
</dbReference>
<dbReference type="Gene3D" id="3.40.190.150">
    <property type="entry name" value="Bordetella uptake gene, domain 1"/>
    <property type="match status" value="1"/>
</dbReference>